<dbReference type="Pfam" id="PF06458">
    <property type="entry name" value="MucBP"/>
    <property type="match status" value="1"/>
</dbReference>
<keyword evidence="1" id="KW-0677">Repeat</keyword>
<feature type="signal peptide" evidence="2">
    <location>
        <begin position="1"/>
        <end position="27"/>
    </location>
</feature>
<protein>
    <submittedName>
        <fullName evidence="4">MucBP domain-containing protein</fullName>
    </submittedName>
</protein>
<feature type="chain" id="PRO_5046386612" evidence="2">
    <location>
        <begin position="28"/>
        <end position="117"/>
    </location>
</feature>
<evidence type="ECO:0000313" key="4">
    <source>
        <dbReference type="EMBL" id="MBV7392532.1"/>
    </source>
</evidence>
<gene>
    <name evidence="4" type="ORF">KUA55_17945</name>
</gene>
<dbReference type="RefSeq" id="WP_218327746.1">
    <property type="nucleotide sequence ID" value="NZ_JAHUZB010000018.1"/>
</dbReference>
<feature type="domain" description="MucBP" evidence="3">
    <location>
        <begin position="34"/>
        <end position="105"/>
    </location>
</feature>
<organism evidence="4 5">
    <name type="scientific">Enterococcus alishanensis</name>
    <dbReference type="NCBI Taxonomy" id="1303817"/>
    <lineage>
        <taxon>Bacteria</taxon>
        <taxon>Bacillati</taxon>
        <taxon>Bacillota</taxon>
        <taxon>Bacilli</taxon>
        <taxon>Lactobacillales</taxon>
        <taxon>Enterococcaceae</taxon>
        <taxon>Enterococcus</taxon>
    </lineage>
</organism>
<proteinExistence type="predicted"/>
<dbReference type="InterPro" id="IPR009459">
    <property type="entry name" value="MucBP_dom"/>
</dbReference>
<dbReference type="EMBL" id="JAHUZB010000018">
    <property type="protein sequence ID" value="MBV7392532.1"/>
    <property type="molecule type" value="Genomic_DNA"/>
</dbReference>
<reference evidence="4 5" key="1">
    <citation type="submission" date="2021-06" db="EMBL/GenBank/DDBJ databases">
        <title>Enterococcus alishanensis sp. nov., a novel lactic acid bacterium isolated from fresh coffee beans.</title>
        <authorList>
            <person name="Chen Y.-S."/>
        </authorList>
    </citation>
    <scope>NUCLEOTIDE SEQUENCE [LARGE SCALE GENOMIC DNA]</scope>
    <source>
        <strain evidence="4 5">ALS3</strain>
    </source>
</reference>
<sequence>MKKNIIKFLTFIGILFLGVIGTLNAQAAEETGGNITVEYWHYDIDGNTVEKIHDDVSLSGNIGDRYHAEAFYVPGYGFSGVNTETNYSPISGLITAEAQTVKLIYHKLNDESTEGLV</sequence>
<evidence type="ECO:0000256" key="1">
    <source>
        <dbReference type="ARBA" id="ARBA00022737"/>
    </source>
</evidence>
<evidence type="ECO:0000256" key="2">
    <source>
        <dbReference type="SAM" id="SignalP"/>
    </source>
</evidence>
<feature type="non-terminal residue" evidence="4">
    <location>
        <position position="117"/>
    </location>
</feature>
<keyword evidence="2" id="KW-0732">Signal</keyword>
<evidence type="ECO:0000313" key="5">
    <source>
        <dbReference type="Proteomes" id="UP000774130"/>
    </source>
</evidence>
<accession>A0ABS6TI00</accession>
<keyword evidence="5" id="KW-1185">Reference proteome</keyword>
<dbReference type="Proteomes" id="UP000774130">
    <property type="component" value="Unassembled WGS sequence"/>
</dbReference>
<evidence type="ECO:0000259" key="3">
    <source>
        <dbReference type="Pfam" id="PF06458"/>
    </source>
</evidence>
<name>A0ABS6TI00_9ENTE</name>
<comment type="caution">
    <text evidence="4">The sequence shown here is derived from an EMBL/GenBank/DDBJ whole genome shotgun (WGS) entry which is preliminary data.</text>
</comment>